<dbReference type="SUPFAM" id="SSF160544">
    <property type="entry name" value="EscU C-terminal domain-like"/>
    <property type="match status" value="1"/>
</dbReference>
<evidence type="ECO:0000256" key="4">
    <source>
        <dbReference type="ARBA" id="ARBA00022448"/>
    </source>
</evidence>
<evidence type="ECO:0000256" key="14">
    <source>
        <dbReference type="SAM" id="MobiDB-lite"/>
    </source>
</evidence>
<organism evidence="15 16">
    <name type="scientific">Pseudomonas nitroreducens</name>
    <dbReference type="NCBI Taxonomy" id="46680"/>
    <lineage>
        <taxon>Bacteria</taxon>
        <taxon>Pseudomonadati</taxon>
        <taxon>Pseudomonadota</taxon>
        <taxon>Gammaproteobacteria</taxon>
        <taxon>Pseudomonadales</taxon>
        <taxon>Pseudomonadaceae</taxon>
        <taxon>Pseudomonas</taxon>
    </lineage>
</organism>
<dbReference type="InterPro" id="IPR006135">
    <property type="entry name" value="T3SS_substrate_exporter"/>
</dbReference>
<dbReference type="PANTHER" id="PTHR30531">
    <property type="entry name" value="FLAGELLAR BIOSYNTHETIC PROTEIN FLHB"/>
    <property type="match status" value="1"/>
</dbReference>
<comment type="caution">
    <text evidence="15">The sequence shown here is derived from an EMBL/GenBank/DDBJ whole genome shotgun (WGS) entry which is preliminary data.</text>
</comment>
<dbReference type="Proteomes" id="UP000198145">
    <property type="component" value="Unassembled WGS sequence"/>
</dbReference>
<keyword evidence="9 13" id="KW-1133">Transmembrane helix</keyword>
<feature type="transmembrane region" description="Helical" evidence="13">
    <location>
        <begin position="150"/>
        <end position="173"/>
    </location>
</feature>
<comment type="caution">
    <text evidence="13">Lacks conserved residue(s) required for the propagation of feature annotation.</text>
</comment>
<dbReference type="GO" id="GO:0005886">
    <property type="term" value="C:plasma membrane"/>
    <property type="evidence" value="ECO:0007669"/>
    <property type="project" value="UniProtKB-SubCell"/>
</dbReference>
<dbReference type="eggNOG" id="COG1377">
    <property type="taxonomic scope" value="Bacteria"/>
</dbReference>
<accession>A0A246FFV3</accession>
<evidence type="ECO:0000256" key="8">
    <source>
        <dbReference type="ARBA" id="ARBA00022927"/>
    </source>
</evidence>
<evidence type="ECO:0000256" key="12">
    <source>
        <dbReference type="ARBA" id="ARBA00025078"/>
    </source>
</evidence>
<dbReference type="NCBIfam" id="TIGR00328">
    <property type="entry name" value="flhB"/>
    <property type="match status" value="1"/>
</dbReference>
<evidence type="ECO:0000256" key="2">
    <source>
        <dbReference type="ARBA" id="ARBA00010690"/>
    </source>
</evidence>
<evidence type="ECO:0000256" key="9">
    <source>
        <dbReference type="ARBA" id="ARBA00022989"/>
    </source>
</evidence>
<keyword evidence="5 13" id="KW-1003">Cell membrane</keyword>
<dbReference type="GO" id="GO:0009306">
    <property type="term" value="P:protein secretion"/>
    <property type="evidence" value="ECO:0007669"/>
    <property type="project" value="InterPro"/>
</dbReference>
<keyword evidence="15" id="KW-0282">Flagellum</keyword>
<evidence type="ECO:0000256" key="6">
    <source>
        <dbReference type="ARBA" id="ARBA00022692"/>
    </source>
</evidence>
<feature type="transmembrane region" description="Helical" evidence="13">
    <location>
        <begin position="87"/>
        <end position="116"/>
    </location>
</feature>
<proteinExistence type="inferred from homology"/>
<dbReference type="InterPro" id="IPR006136">
    <property type="entry name" value="FlhB"/>
</dbReference>
<reference evidence="15 16" key="1">
    <citation type="submission" date="2017-06" db="EMBL/GenBank/DDBJ databases">
        <title>Draft genome of Pseudomonas nitroreducens DF05.</title>
        <authorList>
            <person name="Iyer R."/>
        </authorList>
    </citation>
    <scope>NUCLEOTIDE SEQUENCE [LARGE SCALE GENOMIC DNA]</scope>
    <source>
        <strain evidence="15 16">DF05</strain>
    </source>
</reference>
<evidence type="ECO:0000313" key="16">
    <source>
        <dbReference type="Proteomes" id="UP000198145"/>
    </source>
</evidence>
<evidence type="ECO:0000256" key="3">
    <source>
        <dbReference type="ARBA" id="ARBA00021622"/>
    </source>
</evidence>
<keyword evidence="8 13" id="KW-0653">Protein transport</keyword>
<dbReference type="Pfam" id="PF01312">
    <property type="entry name" value="Bac_export_2"/>
    <property type="match status" value="1"/>
</dbReference>
<feature type="region of interest" description="Disordered" evidence="14">
    <location>
        <begin position="1"/>
        <end position="28"/>
    </location>
</feature>
<evidence type="ECO:0000256" key="7">
    <source>
        <dbReference type="ARBA" id="ARBA00022795"/>
    </source>
</evidence>
<name>A0A246FFV3_PSENT</name>
<evidence type="ECO:0000256" key="5">
    <source>
        <dbReference type="ARBA" id="ARBA00022475"/>
    </source>
</evidence>
<evidence type="ECO:0000256" key="1">
    <source>
        <dbReference type="ARBA" id="ARBA00004651"/>
    </source>
</evidence>
<protein>
    <recommendedName>
        <fullName evidence="3 13">Flagellar biosynthetic protein FlhB</fullName>
    </recommendedName>
</protein>
<evidence type="ECO:0000256" key="13">
    <source>
        <dbReference type="RuleBase" id="RU364091"/>
    </source>
</evidence>
<keyword evidence="10 13" id="KW-0472">Membrane</keyword>
<dbReference type="AlphaFoldDB" id="A0A246FFV3"/>
<keyword evidence="15" id="KW-0966">Cell projection</keyword>
<evidence type="ECO:0000256" key="11">
    <source>
        <dbReference type="ARBA" id="ARBA00023225"/>
    </source>
</evidence>
<dbReference type="EMBL" id="NJBA01000001">
    <property type="protein sequence ID" value="OWP52310.1"/>
    <property type="molecule type" value="Genomic_DNA"/>
</dbReference>
<dbReference type="RefSeq" id="WP_088415809.1">
    <property type="nucleotide sequence ID" value="NZ_NJBA01000001.1"/>
</dbReference>
<feature type="compositionally biased region" description="Basic and acidic residues" evidence="14">
    <location>
        <begin position="1"/>
        <end position="15"/>
    </location>
</feature>
<evidence type="ECO:0000256" key="10">
    <source>
        <dbReference type="ARBA" id="ARBA00023136"/>
    </source>
</evidence>
<comment type="similarity">
    <text evidence="2 13">Belongs to the type III secretion exporter family.</text>
</comment>
<dbReference type="GO" id="GO:0044780">
    <property type="term" value="P:bacterial-type flagellum assembly"/>
    <property type="evidence" value="ECO:0007669"/>
    <property type="project" value="InterPro"/>
</dbReference>
<dbReference type="Gene3D" id="3.40.1690.10">
    <property type="entry name" value="secretion proteins EscU"/>
    <property type="match status" value="1"/>
</dbReference>
<feature type="transmembrane region" description="Helical" evidence="13">
    <location>
        <begin position="193"/>
        <end position="216"/>
    </location>
</feature>
<dbReference type="InterPro" id="IPR029025">
    <property type="entry name" value="T3SS_substrate_exporter_C"/>
</dbReference>
<keyword evidence="6 13" id="KW-0812">Transmembrane</keyword>
<dbReference type="PRINTS" id="PR00950">
    <property type="entry name" value="TYPE3IMSPROT"/>
</dbReference>
<keyword evidence="11 13" id="KW-1006">Bacterial flagellum protein export</keyword>
<comment type="function">
    <text evidence="12 13">Required for formation of the rod structure in the basal body of the flagellar apparatus. Together with FliI and FliH, may constitute the export apparatus of flagellin.</text>
</comment>
<comment type="subcellular location">
    <subcellularLocation>
        <location evidence="1">Cell membrane</location>
        <topology evidence="1">Multi-pass membrane protein</topology>
    </subcellularLocation>
</comment>
<dbReference type="Gene3D" id="6.10.250.2080">
    <property type="match status" value="1"/>
</dbReference>
<evidence type="ECO:0000313" key="15">
    <source>
        <dbReference type="EMBL" id="OWP52310.1"/>
    </source>
</evidence>
<keyword evidence="7 13" id="KW-1005">Bacterial flagellum biogenesis</keyword>
<sequence length="377" mass="42693">MADQHSAQEKTEEASQQKLKKSREDGQVSRSKDLSTTLSLLATLVALKFCVEHFYEGLKQGFALSFIDLRNSEIGLDDLPLVLGHHLVLFITTLLPLLVTPLLVVLFSMIPGGWIFSSKNFMPRLSKLNPITGLGRIFSMQNWTELAKSLLKIAVLIVVALYQLHGALPGLLALQRSNVHSAIAAAFGTFYDITLSLLVVFILFSVIDIPIQYFFFKKKLRMTKQERKEEHKNQEGRPEVKARIRQLQRQLVHRQISKTIKTADVVIVNPVHFAVALRYDPKKAQAPYVVAKGLDETALYIRKLAKTHDLEVLELPPLARAIYATTQVNQQIPAQLYKAVAHVLTYILQLKAWRSGRRERPELIKNVPIPEELLNRV</sequence>
<keyword evidence="15" id="KW-0969">Cilium</keyword>
<keyword evidence="4 13" id="KW-0813">Transport</keyword>
<gene>
    <name evidence="13" type="primary">flhB</name>
    <name evidence="15" type="ORF">CEG18_00300</name>
</gene>
<dbReference type="STRING" id="46680.GCA_000807755_03461"/>
<dbReference type="PANTHER" id="PTHR30531:SF12">
    <property type="entry name" value="FLAGELLAR BIOSYNTHETIC PROTEIN FLHB"/>
    <property type="match status" value="1"/>
</dbReference>